<dbReference type="Pfam" id="PF13480">
    <property type="entry name" value="Acetyltransf_6"/>
    <property type="match status" value="1"/>
</dbReference>
<organism evidence="2 3">
    <name type="scientific">Octadecabacter dasysiphoniae</name>
    <dbReference type="NCBI Taxonomy" id="2909341"/>
    <lineage>
        <taxon>Bacteria</taxon>
        <taxon>Pseudomonadati</taxon>
        <taxon>Pseudomonadota</taxon>
        <taxon>Alphaproteobacteria</taxon>
        <taxon>Rhodobacterales</taxon>
        <taxon>Roseobacteraceae</taxon>
        <taxon>Octadecabacter</taxon>
    </lineage>
</organism>
<dbReference type="EMBL" id="JAKGAQ010000005">
    <property type="protein sequence ID" value="MCF2872835.1"/>
    <property type="molecule type" value="Genomic_DNA"/>
</dbReference>
<evidence type="ECO:0000259" key="1">
    <source>
        <dbReference type="Pfam" id="PF13480"/>
    </source>
</evidence>
<dbReference type="Gene3D" id="3.40.630.30">
    <property type="match status" value="1"/>
</dbReference>
<dbReference type="InterPro" id="IPR016181">
    <property type="entry name" value="Acyl_CoA_acyltransferase"/>
</dbReference>
<name>A0ABS9D2H3_9RHOB</name>
<feature type="domain" description="BioF2-like acetyltransferase" evidence="1">
    <location>
        <begin position="109"/>
        <end position="230"/>
    </location>
</feature>
<protein>
    <submittedName>
        <fullName evidence="2">GNAT family N-acetyltransferase</fullName>
    </submittedName>
</protein>
<gene>
    <name evidence="2" type="ORF">L0664_17340</name>
</gene>
<dbReference type="PANTHER" id="PTHR36174:SF1">
    <property type="entry name" value="LIPID II:GLYCINE GLYCYLTRANSFERASE"/>
    <property type="match status" value="1"/>
</dbReference>
<sequence>MSVPLQQSPAFARALTAFGADVSCDAPVVLNRHIWPLGRIGFTSRGPHDTSDLRALRRDGLRIFNAEHDAPTPYKSAGFRQIITPAHIAEWELCATTDERRAALHPKWRNQLRRAEAAKLRLRDVNWDGMDHPLFQHADTTARSRRFRPLPTALIATFAQLNPEDALIFESYDKGHLIAAILVLRHGETATLQTAWTSPNGRRAHAHNLLLFHAADRLTHLGHKTFDLGLVETDNAPTLARFKLRTGAALRKLGGTWIAIPGL</sequence>
<dbReference type="RefSeq" id="WP_235227159.1">
    <property type="nucleotide sequence ID" value="NZ_JAKGAQ010000005.1"/>
</dbReference>
<dbReference type="SUPFAM" id="SSF55729">
    <property type="entry name" value="Acyl-CoA N-acyltransferases (Nat)"/>
    <property type="match status" value="1"/>
</dbReference>
<dbReference type="PANTHER" id="PTHR36174">
    <property type="entry name" value="LIPID II:GLYCINE GLYCYLTRANSFERASE"/>
    <property type="match status" value="1"/>
</dbReference>
<dbReference type="Proteomes" id="UP001200557">
    <property type="component" value="Unassembled WGS sequence"/>
</dbReference>
<evidence type="ECO:0000313" key="3">
    <source>
        <dbReference type="Proteomes" id="UP001200557"/>
    </source>
</evidence>
<dbReference type="InterPro" id="IPR038740">
    <property type="entry name" value="BioF2-like_GNAT_dom"/>
</dbReference>
<reference evidence="2 3" key="1">
    <citation type="submission" date="2022-01" db="EMBL/GenBank/DDBJ databases">
        <title>Octadecabacter sp. nov., isolated from a marine alga.</title>
        <authorList>
            <person name="Jin M.S."/>
            <person name="Kim H.M."/>
            <person name="Han D.M."/>
            <person name="Jung J.J."/>
            <person name="Jeon C.O."/>
        </authorList>
    </citation>
    <scope>NUCLEOTIDE SEQUENCE [LARGE SCALE GENOMIC DNA]</scope>
    <source>
        <strain evidence="2 3">G9-8</strain>
    </source>
</reference>
<dbReference type="InterPro" id="IPR050644">
    <property type="entry name" value="PG_Glycine_Bridge_Synth"/>
</dbReference>
<keyword evidence="3" id="KW-1185">Reference proteome</keyword>
<proteinExistence type="predicted"/>
<evidence type="ECO:0000313" key="2">
    <source>
        <dbReference type="EMBL" id="MCF2872835.1"/>
    </source>
</evidence>
<comment type="caution">
    <text evidence="2">The sequence shown here is derived from an EMBL/GenBank/DDBJ whole genome shotgun (WGS) entry which is preliminary data.</text>
</comment>
<accession>A0ABS9D2H3</accession>